<sequence>MIEVKFDDGVAVVVLQHGKANALDIEFCEALTALFVQFRTMADVKAVILTGRDTGKAKMFSAGVDLKRLGSGGADYVLRFLPVLHALYEAVFFFPKPVIAAINGHAIAGGAVLAACADRRVMAAESGRIGITELQVGVPLPALAFEIVRFAVPPRYLSEFALGAGTYVTAEALAKGWVDEVVDGWELIPRARRLAKLHAALSPEAFAQTKTQIRQPVADALAAHGQATDEAVTAIWTMDATLGRVADYVAKTLTKTPNASGSLH</sequence>
<dbReference type="AlphaFoldDB" id="A0A371B158"/>
<dbReference type="PANTHER" id="PTHR11941">
    <property type="entry name" value="ENOYL-COA HYDRATASE-RELATED"/>
    <property type="match status" value="1"/>
</dbReference>
<dbReference type="RefSeq" id="WP_115518837.1">
    <property type="nucleotide sequence ID" value="NZ_QRGO01000003.1"/>
</dbReference>
<accession>A0A371B158</accession>
<dbReference type="EMBL" id="QRGO01000003">
    <property type="protein sequence ID" value="RDV01319.1"/>
    <property type="molecule type" value="Genomic_DNA"/>
</dbReference>
<dbReference type="Proteomes" id="UP000263993">
    <property type="component" value="Unassembled WGS sequence"/>
</dbReference>
<proteinExistence type="predicted"/>
<dbReference type="Gene3D" id="3.90.226.10">
    <property type="entry name" value="2-enoyl-CoA Hydratase, Chain A, domain 1"/>
    <property type="match status" value="1"/>
</dbReference>
<evidence type="ECO:0000313" key="2">
    <source>
        <dbReference type="Proteomes" id="UP000263993"/>
    </source>
</evidence>
<dbReference type="GO" id="GO:0016853">
    <property type="term" value="F:isomerase activity"/>
    <property type="evidence" value="ECO:0007669"/>
    <property type="project" value="UniProtKB-KW"/>
</dbReference>
<keyword evidence="1" id="KW-0413">Isomerase</keyword>
<dbReference type="InterPro" id="IPR029045">
    <property type="entry name" value="ClpP/crotonase-like_dom_sf"/>
</dbReference>
<dbReference type="OrthoDB" id="5365311at2"/>
<comment type="caution">
    <text evidence="1">The sequence shown here is derived from an EMBL/GenBank/DDBJ whole genome shotgun (WGS) entry which is preliminary data.</text>
</comment>
<dbReference type="GO" id="GO:0006635">
    <property type="term" value="P:fatty acid beta-oxidation"/>
    <property type="evidence" value="ECO:0007669"/>
    <property type="project" value="TreeGrafter"/>
</dbReference>
<organism evidence="1 2">
    <name type="scientific">Undibacter mobilis</name>
    <dbReference type="NCBI Taxonomy" id="2292256"/>
    <lineage>
        <taxon>Bacteria</taxon>
        <taxon>Pseudomonadati</taxon>
        <taxon>Pseudomonadota</taxon>
        <taxon>Alphaproteobacteria</taxon>
        <taxon>Hyphomicrobiales</taxon>
        <taxon>Nitrobacteraceae</taxon>
        <taxon>Undibacter</taxon>
    </lineage>
</organism>
<keyword evidence="2" id="KW-1185">Reference proteome</keyword>
<gene>
    <name evidence="1" type="ORF">DXH78_19025</name>
</gene>
<name>A0A371B158_9BRAD</name>
<reference evidence="2" key="1">
    <citation type="submission" date="2018-08" db="EMBL/GenBank/DDBJ databases">
        <authorList>
            <person name="Kim S.-J."/>
            <person name="Jung G.-Y."/>
        </authorList>
    </citation>
    <scope>NUCLEOTIDE SEQUENCE [LARGE SCALE GENOMIC DNA]</scope>
    <source>
        <strain evidence="2">GY_H</strain>
    </source>
</reference>
<protein>
    <submittedName>
        <fullName evidence="1">Enoyl-CoA hydratase/isomerase family protein</fullName>
    </submittedName>
</protein>
<dbReference type="SUPFAM" id="SSF52096">
    <property type="entry name" value="ClpP/crotonase"/>
    <property type="match status" value="1"/>
</dbReference>
<dbReference type="PANTHER" id="PTHR11941:SF54">
    <property type="entry name" value="ENOYL-COA HYDRATASE, MITOCHONDRIAL"/>
    <property type="match status" value="1"/>
</dbReference>
<dbReference type="InterPro" id="IPR001753">
    <property type="entry name" value="Enoyl-CoA_hydra/iso"/>
</dbReference>
<dbReference type="CDD" id="cd06558">
    <property type="entry name" value="crotonase-like"/>
    <property type="match status" value="1"/>
</dbReference>
<dbReference type="Pfam" id="PF00378">
    <property type="entry name" value="ECH_1"/>
    <property type="match status" value="1"/>
</dbReference>
<evidence type="ECO:0000313" key="1">
    <source>
        <dbReference type="EMBL" id="RDV01319.1"/>
    </source>
</evidence>